<sequence length="645" mass="72324">MKFKVPGVKRIFNKKKSGKYSKGIVDDGGVDTENPIEISVDDSEIQSLSPPANLSTIAQYACGQSDEHVPSLSDSQFSPPSPSPGLLETTNDQHFKNNFDVLLQMLADQNNALKKHQYESSDNPSNSEDTYGGQSSSANSISSSPSVQSNTNQCVPPNIKKDKGKGRLYPISQPDIQGTDGIYISFSLLSEFTNEMKRGLIQVLSQMFNLSKTRVSKWRYIVKEHLDQYLSRFDELRDVNNFVVEVIKPGFPSSSSSSSSTNMDEISKIDLDERIKLVERFSILPFMLSLLRFYFKNDVRQDGIETIDQYFDEINGMLGSVAYLFNEMVFHDIIYSVNSGDSICVPDSDGDEIMPTTKVFDKYSCPTNIITVLFSGIYDAEGNGELETLQSIFETTNSPHHQHRAHGSPQRHYAKAEKFENLFKMFKKGSLHMKLGLYKMRYSDYLDLDLEQRLVVPQDVLLDSSMESSDDKRKVGFYLAGRAYHSKSIELSSPLKKIRNGNCKGEQFDFLKAVKQDSMPSIIYSMLDRVDSKQQQLQQDMNLGSDIGIDVKAIFKSLETPTSLVSFPSIEGVAETSGSSGSRKQQILPPLHPSTQQPSAEIAERKITRSESTDDLFSMPNPQPPITLFNHIAFVLPASDLYCKH</sequence>
<comment type="caution">
    <text evidence="2">The sequence shown here is derived from an EMBL/GenBank/DDBJ whole genome shotgun (WGS) entry which is preliminary data.</text>
</comment>
<feature type="region of interest" description="Disordered" evidence="1">
    <location>
        <begin position="65"/>
        <end position="91"/>
    </location>
</feature>
<feature type="compositionally biased region" description="Low complexity" evidence="1">
    <location>
        <begin position="134"/>
        <end position="153"/>
    </location>
</feature>
<protein>
    <submittedName>
        <fullName evidence="2">Uncharacterized protein</fullName>
    </submittedName>
</protein>
<organism evidence="2 3">
    <name type="scientific">Mycoemilia scoparia</name>
    <dbReference type="NCBI Taxonomy" id="417184"/>
    <lineage>
        <taxon>Eukaryota</taxon>
        <taxon>Fungi</taxon>
        <taxon>Fungi incertae sedis</taxon>
        <taxon>Zoopagomycota</taxon>
        <taxon>Kickxellomycotina</taxon>
        <taxon>Kickxellomycetes</taxon>
        <taxon>Kickxellales</taxon>
        <taxon>Kickxellaceae</taxon>
        <taxon>Mycoemilia</taxon>
    </lineage>
</organism>
<accession>A0A9W8DIG5</accession>
<feature type="region of interest" description="Disordered" evidence="1">
    <location>
        <begin position="115"/>
        <end position="169"/>
    </location>
</feature>
<evidence type="ECO:0000313" key="3">
    <source>
        <dbReference type="Proteomes" id="UP001150538"/>
    </source>
</evidence>
<name>A0A9W8DIG5_9FUNG</name>
<evidence type="ECO:0000313" key="2">
    <source>
        <dbReference type="EMBL" id="KAJ1910882.1"/>
    </source>
</evidence>
<gene>
    <name evidence="2" type="ORF">H4219_006102</name>
</gene>
<proteinExistence type="predicted"/>
<feature type="compositionally biased region" description="Polar residues" evidence="1">
    <location>
        <begin position="576"/>
        <end position="585"/>
    </location>
</feature>
<dbReference type="Proteomes" id="UP001150538">
    <property type="component" value="Unassembled WGS sequence"/>
</dbReference>
<dbReference type="AlphaFoldDB" id="A0A9W8DIG5"/>
<keyword evidence="3" id="KW-1185">Reference proteome</keyword>
<feature type="region of interest" description="Disordered" evidence="1">
    <location>
        <begin position="575"/>
        <end position="600"/>
    </location>
</feature>
<evidence type="ECO:0000256" key="1">
    <source>
        <dbReference type="SAM" id="MobiDB-lite"/>
    </source>
</evidence>
<dbReference type="EMBL" id="JANBPU010000515">
    <property type="protein sequence ID" value="KAJ1910882.1"/>
    <property type="molecule type" value="Genomic_DNA"/>
</dbReference>
<feature type="compositionally biased region" description="Polar residues" evidence="1">
    <location>
        <begin position="120"/>
        <end position="133"/>
    </location>
</feature>
<reference evidence="2" key="1">
    <citation type="submission" date="2022-07" db="EMBL/GenBank/DDBJ databases">
        <title>Phylogenomic reconstructions and comparative analyses of Kickxellomycotina fungi.</title>
        <authorList>
            <person name="Reynolds N.K."/>
            <person name="Stajich J.E."/>
            <person name="Barry K."/>
            <person name="Grigoriev I.V."/>
            <person name="Crous P."/>
            <person name="Smith M.E."/>
        </authorList>
    </citation>
    <scope>NUCLEOTIDE SEQUENCE</scope>
    <source>
        <strain evidence="2">NBRC 100468</strain>
    </source>
</reference>